<proteinExistence type="predicted"/>
<feature type="compositionally biased region" description="Polar residues" evidence="1">
    <location>
        <begin position="332"/>
        <end position="344"/>
    </location>
</feature>
<comment type="caution">
    <text evidence="2">The sequence shown here is derived from an EMBL/GenBank/DDBJ whole genome shotgun (WGS) entry which is preliminary data.</text>
</comment>
<feature type="compositionally biased region" description="Low complexity" evidence="1">
    <location>
        <begin position="411"/>
        <end position="420"/>
    </location>
</feature>
<feature type="compositionally biased region" description="Polar residues" evidence="1">
    <location>
        <begin position="314"/>
        <end position="324"/>
    </location>
</feature>
<dbReference type="InterPro" id="IPR052945">
    <property type="entry name" value="Mitotic_Regulator"/>
</dbReference>
<keyword evidence="3" id="KW-1185">Reference proteome</keyword>
<feature type="compositionally biased region" description="Basic residues" evidence="1">
    <location>
        <begin position="698"/>
        <end position="712"/>
    </location>
</feature>
<dbReference type="PANTHER" id="PTHR43628:SF11">
    <property type="entry name" value="PROTEIN DSF2"/>
    <property type="match status" value="1"/>
</dbReference>
<dbReference type="GO" id="GO:0032153">
    <property type="term" value="C:cell division site"/>
    <property type="evidence" value="ECO:0007669"/>
    <property type="project" value="TreeGrafter"/>
</dbReference>
<dbReference type="SUPFAM" id="SSF81901">
    <property type="entry name" value="HCP-like"/>
    <property type="match status" value="1"/>
</dbReference>
<feature type="compositionally biased region" description="Low complexity" evidence="1">
    <location>
        <begin position="254"/>
        <end position="279"/>
    </location>
</feature>
<name>A0A420HJM6_9PEZI</name>
<dbReference type="GO" id="GO:0010972">
    <property type="term" value="P:negative regulation of G2/M transition of mitotic cell cycle"/>
    <property type="evidence" value="ECO:0007669"/>
    <property type="project" value="TreeGrafter"/>
</dbReference>
<gene>
    <name evidence="2" type="ORF">GcM3_187013</name>
</gene>
<dbReference type="Pfam" id="PF08238">
    <property type="entry name" value="Sel1"/>
    <property type="match status" value="3"/>
</dbReference>
<dbReference type="Proteomes" id="UP000283383">
    <property type="component" value="Unassembled WGS sequence"/>
</dbReference>
<dbReference type="Gene3D" id="1.25.40.10">
    <property type="entry name" value="Tetratricopeptide repeat domain"/>
    <property type="match status" value="1"/>
</dbReference>
<feature type="region of interest" description="Disordered" evidence="1">
    <location>
        <begin position="314"/>
        <end position="344"/>
    </location>
</feature>
<feature type="region of interest" description="Disordered" evidence="1">
    <location>
        <begin position="376"/>
        <end position="452"/>
    </location>
</feature>
<dbReference type="InterPro" id="IPR011990">
    <property type="entry name" value="TPR-like_helical_dom_sf"/>
</dbReference>
<evidence type="ECO:0000256" key="1">
    <source>
        <dbReference type="SAM" id="MobiDB-lite"/>
    </source>
</evidence>
<protein>
    <submittedName>
        <fullName evidence="2">Putative cell cycle inhibitor nif1</fullName>
    </submittedName>
</protein>
<feature type="compositionally biased region" description="Polar residues" evidence="1">
    <location>
        <begin position="401"/>
        <end position="410"/>
    </location>
</feature>
<feature type="region of interest" description="Disordered" evidence="1">
    <location>
        <begin position="183"/>
        <end position="279"/>
    </location>
</feature>
<dbReference type="AlphaFoldDB" id="A0A420HJM6"/>
<sequence length="712" mass="77800">MMATKPSYIDLRSKVLGGNAHTSPFLQGFLSPRTHMVGKIPPDLSPLDAFAAQSRLLAQQLEENSNGENPMSPLPPATVVNSLNQEQSEYFSSATLKSVDDRPISPANPLSGQKTKIEAPGYRHMSIHPTLCGPSDVNYTEIMDQTSFDAITSEISNIQQLPSSSSFSILQSSPTENKFQHVYSHSNTDLTRHKKKFSRTEVRNSSTSRPQGLLPNVKNSASRSPSPYSLSTDSSDDDRNSKHTYSIPLHTDPSENNNPASNSNPTSIPSRRTSSISSDSSFNAVRISHRPSPFNFSRPLARASIPHELPLKLLSSNSNESTPTLVDDTESIPPTTCSDTYSDASVENSPAPYIYAKYALPRGKTLKKNSLVFQGISPAQNPSTSKNDHESLSTPEYYRPASSTFSNKVFSPSSQISSPSFEPPRPSTSSNISNRPRFDAHPLSSERNRSNVELVSSLNTPSTYSSSSLKSKSQVSLASSACLTATEHVEKAIEFHQAGALSKSTYHLRLAARMSHPTGMLLYALACRHGWGMRPNQREGVAWLRKAADETGLGVADDETMMQAGKQVDVTQMKSKKAQFALSIYELGVSHMNGWGIEQDKALGLRCFEIAGSWGDADAMAEAGFCYAQGVGCKKDLKKSARFYRAAEAKGVNMIGNSWIYKAKYNEEPKNDEIQNGRGRSSTSSSKDTTKSTDNHKSRSRGIFRRSKAVQA</sequence>
<evidence type="ECO:0000313" key="3">
    <source>
        <dbReference type="Proteomes" id="UP000283383"/>
    </source>
</evidence>
<accession>A0A420HJM6</accession>
<dbReference type="InterPro" id="IPR006597">
    <property type="entry name" value="Sel1-like"/>
</dbReference>
<feature type="compositionally biased region" description="Basic and acidic residues" evidence="1">
    <location>
        <begin position="436"/>
        <end position="450"/>
    </location>
</feature>
<feature type="compositionally biased region" description="Low complexity" evidence="1">
    <location>
        <begin position="219"/>
        <end position="233"/>
    </location>
</feature>
<dbReference type="SMART" id="SM00671">
    <property type="entry name" value="SEL1"/>
    <property type="match status" value="3"/>
</dbReference>
<reference evidence="2 3" key="1">
    <citation type="journal article" date="2018" name="BMC Genomics">
        <title>Comparative genome analyses reveal sequence features reflecting distinct modes of host-adaptation between dicot and monocot powdery mildew.</title>
        <authorList>
            <person name="Wu Y."/>
            <person name="Ma X."/>
            <person name="Pan Z."/>
            <person name="Kale S.D."/>
            <person name="Song Y."/>
            <person name="King H."/>
            <person name="Zhang Q."/>
            <person name="Presley C."/>
            <person name="Deng X."/>
            <person name="Wei C.I."/>
            <person name="Xiao S."/>
        </authorList>
    </citation>
    <scope>NUCLEOTIDE SEQUENCE [LARGE SCALE GENOMIC DNA]</scope>
    <source>
        <strain evidence="2">UMSG3</strain>
    </source>
</reference>
<feature type="compositionally biased region" description="Basic and acidic residues" evidence="1">
    <location>
        <begin position="688"/>
        <end position="697"/>
    </location>
</feature>
<feature type="region of interest" description="Disordered" evidence="1">
    <location>
        <begin position="670"/>
        <end position="712"/>
    </location>
</feature>
<dbReference type="PANTHER" id="PTHR43628">
    <property type="entry name" value="ACTIVATOR OF C KINASE PROTEIN 1-RELATED"/>
    <property type="match status" value="1"/>
</dbReference>
<organism evidence="2 3">
    <name type="scientific">Golovinomyces cichoracearum</name>
    <dbReference type="NCBI Taxonomy" id="62708"/>
    <lineage>
        <taxon>Eukaryota</taxon>
        <taxon>Fungi</taxon>
        <taxon>Dikarya</taxon>
        <taxon>Ascomycota</taxon>
        <taxon>Pezizomycotina</taxon>
        <taxon>Leotiomycetes</taxon>
        <taxon>Erysiphales</taxon>
        <taxon>Erysiphaceae</taxon>
        <taxon>Golovinomyces</taxon>
    </lineage>
</organism>
<dbReference type="STRING" id="62708.A0A420HJM6"/>
<evidence type="ECO:0000313" key="2">
    <source>
        <dbReference type="EMBL" id="RKF57646.1"/>
    </source>
</evidence>
<dbReference type="EMBL" id="MCBQ01018701">
    <property type="protein sequence ID" value="RKF57646.1"/>
    <property type="molecule type" value="Genomic_DNA"/>
</dbReference>